<dbReference type="Proteomes" id="UP000186323">
    <property type="component" value="Chromosome I"/>
</dbReference>
<sequence length="317" mass="33903">MKKILAFLAVALLAMPLAASAWTPDGDVTVIVAYKAGSGTDTGARLLASQAEKYVGKTLIINNLPGGDGKIGWTELVNAKPDGRTIGFINLPTFTTLAVQPGSTFAVSDVVPVCNQLSETGVVVVRADSPWKSLKELVDACKAKGNLRCSTNGVEASNHTAAQLLATSAGFNYKAIPYGGTADQLLALRQGEVHFSCAKVADVAALCSGDKPELRILGVFNTARLPEYPDVPTLGELGYYKEWYGSARALVLPKGTPQEIVDFYVEAFRKTMQDPACIEAHNKAGMSLDFKDNKQLAELIAAQEIFCRDVVSKLYKK</sequence>
<dbReference type="AlphaFoldDB" id="A0A1K1LBY1"/>
<dbReference type="RefSeq" id="WP_072332222.1">
    <property type="nucleotide sequence ID" value="NZ_CALJDE010000041.1"/>
</dbReference>
<proteinExistence type="inferred from homology"/>
<keyword evidence="4" id="KW-1185">Reference proteome</keyword>
<gene>
    <name evidence="3" type="ORF">DESPIGER_0327</name>
</gene>
<dbReference type="KEGG" id="dpg:DESPIGER_0327"/>
<dbReference type="Pfam" id="PF03401">
    <property type="entry name" value="TctC"/>
    <property type="match status" value="1"/>
</dbReference>
<dbReference type="InterPro" id="IPR042100">
    <property type="entry name" value="Bug_dom1"/>
</dbReference>
<dbReference type="Gene3D" id="3.40.190.10">
    <property type="entry name" value="Periplasmic binding protein-like II"/>
    <property type="match status" value="1"/>
</dbReference>
<evidence type="ECO:0000313" key="3">
    <source>
        <dbReference type="EMBL" id="SFV72219.1"/>
    </source>
</evidence>
<dbReference type="InterPro" id="IPR005064">
    <property type="entry name" value="BUG"/>
</dbReference>
<feature type="chain" id="PRO_5012295191" evidence="2">
    <location>
        <begin position="22"/>
        <end position="317"/>
    </location>
</feature>
<dbReference type="CDD" id="cd07012">
    <property type="entry name" value="PBP2_Bug_TTT"/>
    <property type="match status" value="1"/>
</dbReference>
<organism evidence="3 4">
    <name type="scientific">Desulfovibrio piger</name>
    <dbReference type="NCBI Taxonomy" id="901"/>
    <lineage>
        <taxon>Bacteria</taxon>
        <taxon>Pseudomonadati</taxon>
        <taxon>Thermodesulfobacteriota</taxon>
        <taxon>Desulfovibrionia</taxon>
        <taxon>Desulfovibrionales</taxon>
        <taxon>Desulfovibrionaceae</taxon>
        <taxon>Desulfovibrio</taxon>
    </lineage>
</organism>
<dbReference type="PANTHER" id="PTHR42928:SF5">
    <property type="entry name" value="BLR1237 PROTEIN"/>
    <property type="match status" value="1"/>
</dbReference>
<reference evidence="4" key="1">
    <citation type="submission" date="2016-10" db="EMBL/GenBank/DDBJ databases">
        <authorList>
            <person name="Wegmann U."/>
        </authorList>
    </citation>
    <scope>NUCLEOTIDE SEQUENCE [LARGE SCALE GENOMIC DNA]</scope>
</reference>
<dbReference type="EMBL" id="LT630450">
    <property type="protein sequence ID" value="SFV72219.1"/>
    <property type="molecule type" value="Genomic_DNA"/>
</dbReference>
<accession>A0A1K1LBY1</accession>
<dbReference type="PIRSF" id="PIRSF017082">
    <property type="entry name" value="YflP"/>
    <property type="match status" value="1"/>
</dbReference>
<evidence type="ECO:0000313" key="4">
    <source>
        <dbReference type="Proteomes" id="UP000186323"/>
    </source>
</evidence>
<feature type="signal peptide" evidence="2">
    <location>
        <begin position="1"/>
        <end position="21"/>
    </location>
</feature>
<evidence type="ECO:0000256" key="1">
    <source>
        <dbReference type="ARBA" id="ARBA00006987"/>
    </source>
</evidence>
<dbReference type="SUPFAM" id="SSF53850">
    <property type="entry name" value="Periplasmic binding protein-like II"/>
    <property type="match status" value="1"/>
</dbReference>
<protein>
    <submittedName>
        <fullName evidence="3">Tricarboxylate transport protein TctC</fullName>
    </submittedName>
</protein>
<evidence type="ECO:0000256" key="2">
    <source>
        <dbReference type="SAM" id="SignalP"/>
    </source>
</evidence>
<name>A0A1K1LBY1_9BACT</name>
<dbReference type="PANTHER" id="PTHR42928">
    <property type="entry name" value="TRICARBOXYLATE-BINDING PROTEIN"/>
    <property type="match status" value="1"/>
</dbReference>
<dbReference type="Gene3D" id="3.40.190.150">
    <property type="entry name" value="Bordetella uptake gene, domain 1"/>
    <property type="match status" value="1"/>
</dbReference>
<keyword evidence="2" id="KW-0732">Signal</keyword>
<comment type="similarity">
    <text evidence="1">Belongs to the UPF0065 (bug) family.</text>
</comment>